<feature type="transmembrane region" description="Helical" evidence="3">
    <location>
        <begin position="86"/>
        <end position="103"/>
    </location>
</feature>
<dbReference type="PIRSF" id="PIRSF016661">
    <property type="entry name" value="BioY"/>
    <property type="match status" value="1"/>
</dbReference>
<feature type="transmembrane region" description="Helical" evidence="3">
    <location>
        <begin position="33"/>
        <end position="50"/>
    </location>
</feature>
<dbReference type="PANTHER" id="PTHR34295">
    <property type="entry name" value="BIOTIN TRANSPORTER BIOY"/>
    <property type="match status" value="1"/>
</dbReference>
<keyword evidence="2 3" id="KW-0472">Membrane</keyword>
<dbReference type="RefSeq" id="WP_117141630.1">
    <property type="nucleotide sequence ID" value="NZ_CAKXKJ010000009.1"/>
</dbReference>
<evidence type="ECO:0000313" key="4">
    <source>
        <dbReference type="EMBL" id="RFT07470.1"/>
    </source>
</evidence>
<dbReference type="EMBL" id="QQRQ01000002">
    <property type="protein sequence ID" value="RFT07470.1"/>
    <property type="molecule type" value="Genomic_DNA"/>
</dbReference>
<dbReference type="AlphaFoldDB" id="A0A3E2B602"/>
<keyword evidence="5" id="KW-1185">Reference proteome</keyword>
<keyword evidence="3" id="KW-0812">Transmembrane</keyword>
<feature type="transmembrane region" description="Helical" evidence="3">
    <location>
        <begin position="115"/>
        <end position="134"/>
    </location>
</feature>
<evidence type="ECO:0000256" key="2">
    <source>
        <dbReference type="PIRNR" id="PIRNR016661"/>
    </source>
</evidence>
<proteinExistence type="inferred from homology"/>
<comment type="subcellular location">
    <subcellularLocation>
        <location evidence="2">Cell membrane</location>
        <topology evidence="2">Multi-pass membrane protein</topology>
    </subcellularLocation>
</comment>
<evidence type="ECO:0000256" key="1">
    <source>
        <dbReference type="ARBA" id="ARBA00010692"/>
    </source>
</evidence>
<dbReference type="GeneID" id="97994541"/>
<keyword evidence="2" id="KW-1003">Cell membrane</keyword>
<accession>A0A3E2B602</accession>
<protein>
    <recommendedName>
        <fullName evidence="2">Biotin transporter</fullName>
    </recommendedName>
</protein>
<keyword evidence="3" id="KW-1133">Transmembrane helix</keyword>
<feature type="transmembrane region" description="Helical" evidence="3">
    <location>
        <begin position="146"/>
        <end position="176"/>
    </location>
</feature>
<comment type="caution">
    <text evidence="4">The sequence shown here is derived from an EMBL/GenBank/DDBJ whole genome shotgun (WGS) entry which is preliminary data.</text>
</comment>
<feature type="transmembrane region" description="Helical" evidence="3">
    <location>
        <begin position="57"/>
        <end position="74"/>
    </location>
</feature>
<dbReference type="InterPro" id="IPR003784">
    <property type="entry name" value="BioY"/>
</dbReference>
<organism evidence="4 5">
    <name type="scientific">Evtepia gabavorous</name>
    <dbReference type="NCBI Taxonomy" id="2211183"/>
    <lineage>
        <taxon>Bacteria</taxon>
        <taxon>Bacillati</taxon>
        <taxon>Bacillota</taxon>
        <taxon>Clostridia</taxon>
        <taxon>Eubacteriales</taxon>
        <taxon>Evtepia</taxon>
    </lineage>
</organism>
<dbReference type="Pfam" id="PF02632">
    <property type="entry name" value="BioY"/>
    <property type="match status" value="1"/>
</dbReference>
<feature type="transmembrane region" description="Helical" evidence="3">
    <location>
        <begin position="12"/>
        <end position="27"/>
    </location>
</feature>
<name>A0A3E2B602_9FIRM</name>
<sequence>MVLHREKTRTMVLCAMFVVLIAAGAWIKIPVPVVPFTLQYLFTMLAGILLGGRRGALAVCAYLALGLAGLPIFAQGGGLSYLLQPSFGYLIGFAAGAFVTGTMARSGPVTFRRLLAANLVGLGVVYLFGMLYYYGICQALGTPIGFWPLFLYGFVLAVPGDLVLCVVGAVLGMRLLPGIAKERKA</sequence>
<dbReference type="GO" id="GO:0005886">
    <property type="term" value="C:plasma membrane"/>
    <property type="evidence" value="ECO:0007669"/>
    <property type="project" value="UniProtKB-SubCell"/>
</dbReference>
<comment type="similarity">
    <text evidence="1 2">Belongs to the BioY family.</text>
</comment>
<keyword evidence="2" id="KW-0813">Transport</keyword>
<dbReference type="Gene3D" id="1.10.1760.20">
    <property type="match status" value="1"/>
</dbReference>
<dbReference type="GO" id="GO:0015225">
    <property type="term" value="F:biotin transmembrane transporter activity"/>
    <property type="evidence" value="ECO:0007669"/>
    <property type="project" value="UniProtKB-UniRule"/>
</dbReference>
<dbReference type="Proteomes" id="UP000260649">
    <property type="component" value="Unassembled WGS sequence"/>
</dbReference>
<reference evidence="4 5" key="1">
    <citation type="submission" date="2018-07" db="EMBL/GenBank/DDBJ databases">
        <title>GABA Modulating Bacteria of the Human Gut Microbiota.</title>
        <authorList>
            <person name="Strandwitz P."/>
            <person name="Kim K.H."/>
            <person name="Terekhova D."/>
            <person name="Liu J.K."/>
            <person name="Sharma A."/>
            <person name="Levering J."/>
            <person name="Mcdonald D."/>
            <person name="Dietrich D."/>
            <person name="Ramadhar T.R."/>
            <person name="Lekbua A."/>
            <person name="Mroue N."/>
            <person name="Liston C."/>
            <person name="Stewart E.J."/>
            <person name="Dubin M.J."/>
            <person name="Zengler K."/>
            <person name="Knight R."/>
            <person name="Gilbert J.A."/>
            <person name="Clardy J."/>
            <person name="Lewis K."/>
        </authorList>
    </citation>
    <scope>NUCLEOTIDE SEQUENCE [LARGE SCALE GENOMIC DNA]</scope>
    <source>
        <strain evidence="4 5">KLE1738</strain>
    </source>
</reference>
<evidence type="ECO:0000313" key="5">
    <source>
        <dbReference type="Proteomes" id="UP000260649"/>
    </source>
</evidence>
<gene>
    <name evidence="4" type="ORF">DV520_02160</name>
</gene>
<evidence type="ECO:0000256" key="3">
    <source>
        <dbReference type="SAM" id="Phobius"/>
    </source>
</evidence>
<dbReference type="OrthoDB" id="9803495at2"/>
<dbReference type="PANTHER" id="PTHR34295:SF1">
    <property type="entry name" value="BIOTIN TRANSPORTER BIOY"/>
    <property type="match status" value="1"/>
</dbReference>